<dbReference type="PANTHER" id="PTHR36511:SF4">
    <property type="entry name" value="ANTITOXIN MQSA"/>
    <property type="match status" value="1"/>
</dbReference>
<evidence type="ECO:0000259" key="4">
    <source>
        <dbReference type="PROSITE" id="PS50943"/>
    </source>
</evidence>
<dbReference type="RefSeq" id="WP_139687238.1">
    <property type="nucleotide sequence ID" value="NZ_WEHW01000011.1"/>
</dbReference>
<dbReference type="InterPro" id="IPR010982">
    <property type="entry name" value="Lambda_DNA-bd_dom_sf"/>
</dbReference>
<dbReference type="Pfam" id="PF01381">
    <property type="entry name" value="HTH_3"/>
    <property type="match status" value="1"/>
</dbReference>
<dbReference type="InterPro" id="IPR052359">
    <property type="entry name" value="HTH-type_reg/antitoxin"/>
</dbReference>
<name>A0AAI9WNA2_9BURK</name>
<proteinExistence type="predicted"/>
<keyword evidence="6" id="KW-1185">Reference proteome</keyword>
<dbReference type="PANTHER" id="PTHR36511">
    <property type="entry name" value="MERR FAMILY BACTERIAL REGULATORY PROTEIN"/>
    <property type="match status" value="1"/>
</dbReference>
<organism evidence="5 6">
    <name type="scientific">Sutterella seckii</name>
    <dbReference type="NCBI Taxonomy" id="1944635"/>
    <lineage>
        <taxon>Bacteria</taxon>
        <taxon>Pseudomonadati</taxon>
        <taxon>Pseudomonadota</taxon>
        <taxon>Betaproteobacteria</taxon>
        <taxon>Burkholderiales</taxon>
        <taxon>Sutterellaceae</taxon>
        <taxon>Sutterella</taxon>
    </lineage>
</organism>
<evidence type="ECO:0000313" key="6">
    <source>
        <dbReference type="Proteomes" id="UP000469462"/>
    </source>
</evidence>
<feature type="domain" description="HTH cro/C1-type" evidence="4">
    <location>
        <begin position="126"/>
        <end position="157"/>
    </location>
</feature>
<dbReference type="AlphaFoldDB" id="A0AAI9WNA2"/>
<keyword evidence="2" id="KW-0238">DNA-binding</keyword>
<protein>
    <submittedName>
        <fullName evidence="5">Helix-turn-helix domain-containing protein</fullName>
    </submittedName>
</protein>
<sequence length="184" mass="20809">MFRDYLNGEISWPHYCGPDVAALRERLNLTQEALAALLKVSPKTIFRWESEAEALQPNYCIALCMLDKLGEGVFTLMDQHQKHFTLEAAPERRDNLTEDLADSVRYNLEANRREPGIPEPFDGKAVAELRRRLGLTRRGLAEELSVSPSTVDKWEQGDVALRGPALTILKILWQQGLKALPPTK</sequence>
<dbReference type="GO" id="GO:0003677">
    <property type="term" value="F:DNA binding"/>
    <property type="evidence" value="ECO:0007669"/>
    <property type="project" value="UniProtKB-KW"/>
</dbReference>
<dbReference type="SUPFAM" id="SSF47413">
    <property type="entry name" value="lambda repressor-like DNA-binding domains"/>
    <property type="match status" value="2"/>
</dbReference>
<dbReference type="Proteomes" id="UP000469462">
    <property type="component" value="Unassembled WGS sequence"/>
</dbReference>
<feature type="domain" description="HTH cro/C1-type" evidence="4">
    <location>
        <begin position="20"/>
        <end position="50"/>
    </location>
</feature>
<dbReference type="CDD" id="cd00093">
    <property type="entry name" value="HTH_XRE"/>
    <property type="match status" value="1"/>
</dbReference>
<gene>
    <name evidence="5" type="ORF">GBM96_04695</name>
</gene>
<evidence type="ECO:0000256" key="3">
    <source>
        <dbReference type="ARBA" id="ARBA00023163"/>
    </source>
</evidence>
<dbReference type="Gene3D" id="1.10.260.40">
    <property type="entry name" value="lambda repressor-like DNA-binding domains"/>
    <property type="match status" value="2"/>
</dbReference>
<comment type="caution">
    <text evidence="5">The sequence shown here is derived from an EMBL/GenBank/DDBJ whole genome shotgun (WGS) entry which is preliminary data.</text>
</comment>
<dbReference type="PROSITE" id="PS50943">
    <property type="entry name" value="HTH_CROC1"/>
    <property type="match status" value="2"/>
</dbReference>
<dbReference type="EMBL" id="WEHW01000011">
    <property type="protein sequence ID" value="KAB7651676.1"/>
    <property type="molecule type" value="Genomic_DNA"/>
</dbReference>
<keyword evidence="3" id="KW-0804">Transcription</keyword>
<dbReference type="InterPro" id="IPR001387">
    <property type="entry name" value="Cro/C1-type_HTH"/>
</dbReference>
<evidence type="ECO:0000256" key="2">
    <source>
        <dbReference type="ARBA" id="ARBA00023125"/>
    </source>
</evidence>
<evidence type="ECO:0000313" key="5">
    <source>
        <dbReference type="EMBL" id="KAB7651676.1"/>
    </source>
</evidence>
<keyword evidence="1" id="KW-0805">Transcription regulation</keyword>
<evidence type="ECO:0000256" key="1">
    <source>
        <dbReference type="ARBA" id="ARBA00023015"/>
    </source>
</evidence>
<accession>A0AAI9WNA2</accession>
<reference evidence="5 6" key="1">
    <citation type="submission" date="2019-10" db="EMBL/GenBank/DDBJ databases">
        <title>Genome diversity of Sutterella seckii.</title>
        <authorList>
            <person name="Chaplin A.V."/>
            <person name="Sokolova S.R."/>
            <person name="Mosin K.A."/>
            <person name="Ivanova E.L."/>
            <person name="Kochetkova T.O."/>
            <person name="Goltsov A.Y."/>
            <person name="Trofimov D.Y."/>
            <person name="Efimov B.A."/>
        </authorList>
    </citation>
    <scope>NUCLEOTIDE SEQUENCE [LARGE SCALE GENOMIC DNA]</scope>
    <source>
        <strain evidence="5 6">ASD3426</strain>
    </source>
</reference>
<dbReference type="Pfam" id="PF13560">
    <property type="entry name" value="HTH_31"/>
    <property type="match status" value="1"/>
</dbReference>
<dbReference type="SMART" id="SM00530">
    <property type="entry name" value="HTH_XRE"/>
    <property type="match status" value="2"/>
</dbReference>